<evidence type="ECO:0000256" key="1">
    <source>
        <dbReference type="SAM" id="Phobius"/>
    </source>
</evidence>
<gene>
    <name evidence="2" type="ORF">CHIRRI_LOCUS7716</name>
</gene>
<evidence type="ECO:0000313" key="2">
    <source>
        <dbReference type="EMBL" id="CAG9804837.1"/>
    </source>
</evidence>
<sequence length="31" mass="3777">MNYRVIYRVAIIIIIIRLLPSFHFCCRLLLL</sequence>
<keyword evidence="1" id="KW-0472">Membrane</keyword>
<dbReference type="AlphaFoldDB" id="A0A9N9WTN5"/>
<feature type="transmembrane region" description="Helical" evidence="1">
    <location>
        <begin position="6"/>
        <end position="30"/>
    </location>
</feature>
<keyword evidence="1" id="KW-1133">Transmembrane helix</keyword>
<proteinExistence type="predicted"/>
<protein>
    <submittedName>
        <fullName evidence="2">Uncharacterized protein</fullName>
    </submittedName>
</protein>
<name>A0A9N9WTN5_9DIPT</name>
<reference evidence="2" key="2">
    <citation type="submission" date="2022-10" db="EMBL/GenBank/DDBJ databases">
        <authorList>
            <consortium name="ENA_rothamsted_submissions"/>
            <consortium name="culmorum"/>
            <person name="King R."/>
        </authorList>
    </citation>
    <scope>NUCLEOTIDE SEQUENCE</scope>
</reference>
<evidence type="ECO:0000313" key="3">
    <source>
        <dbReference type="Proteomes" id="UP001153620"/>
    </source>
</evidence>
<keyword evidence="3" id="KW-1185">Reference proteome</keyword>
<reference evidence="2" key="1">
    <citation type="submission" date="2022-01" db="EMBL/GenBank/DDBJ databases">
        <authorList>
            <person name="King R."/>
        </authorList>
    </citation>
    <scope>NUCLEOTIDE SEQUENCE</scope>
</reference>
<dbReference type="EMBL" id="OU895878">
    <property type="protein sequence ID" value="CAG9804837.1"/>
    <property type="molecule type" value="Genomic_DNA"/>
</dbReference>
<accession>A0A9N9WTN5</accession>
<dbReference type="Proteomes" id="UP001153620">
    <property type="component" value="Chromosome 2"/>
</dbReference>
<organism evidence="2 3">
    <name type="scientific">Chironomus riparius</name>
    <dbReference type="NCBI Taxonomy" id="315576"/>
    <lineage>
        <taxon>Eukaryota</taxon>
        <taxon>Metazoa</taxon>
        <taxon>Ecdysozoa</taxon>
        <taxon>Arthropoda</taxon>
        <taxon>Hexapoda</taxon>
        <taxon>Insecta</taxon>
        <taxon>Pterygota</taxon>
        <taxon>Neoptera</taxon>
        <taxon>Endopterygota</taxon>
        <taxon>Diptera</taxon>
        <taxon>Nematocera</taxon>
        <taxon>Chironomoidea</taxon>
        <taxon>Chironomidae</taxon>
        <taxon>Chironominae</taxon>
        <taxon>Chironomus</taxon>
    </lineage>
</organism>
<keyword evidence="1" id="KW-0812">Transmembrane</keyword>